<feature type="non-terminal residue" evidence="1">
    <location>
        <position position="96"/>
    </location>
</feature>
<keyword evidence="2" id="KW-1185">Reference proteome</keyword>
<dbReference type="EMBL" id="CM024807">
    <property type="protein sequence ID" value="KAG8008007.1"/>
    <property type="molecule type" value="Genomic_DNA"/>
</dbReference>
<evidence type="ECO:0000313" key="2">
    <source>
        <dbReference type="Proteomes" id="UP000805704"/>
    </source>
</evidence>
<accession>A0ACB7F1E5</accession>
<reference evidence="1" key="1">
    <citation type="submission" date="2020-04" db="EMBL/GenBank/DDBJ databases">
        <title>A chromosome-scale assembly and high-density genetic map of the yellow drum (Nibea albiflora) genome.</title>
        <authorList>
            <person name="Xu D."/>
            <person name="Zhang W."/>
            <person name="Chen R."/>
            <person name="Tan P."/>
            <person name="Wang L."/>
            <person name="Song H."/>
            <person name="Tian L."/>
            <person name="Zhu Q."/>
            <person name="Wang B."/>
        </authorList>
    </citation>
    <scope>NUCLEOTIDE SEQUENCE</scope>
    <source>
        <strain evidence="1">ZJHYS-2018</strain>
    </source>
</reference>
<sequence>SHSGFCQLVSAQLLVARSWYVCLNNCLPACQTGVPSLSPWTFPVPREAASSAVALNSAIALQTAKTLRQPPARSSSPYRALSPMALFIGTLLENQK</sequence>
<protein>
    <submittedName>
        <fullName evidence="1">Uncharacterized protein</fullName>
    </submittedName>
</protein>
<organism evidence="1 2">
    <name type="scientific">Nibea albiflora</name>
    <name type="common">Yellow drum</name>
    <name type="synonym">Corvina albiflora</name>
    <dbReference type="NCBI Taxonomy" id="240163"/>
    <lineage>
        <taxon>Eukaryota</taxon>
        <taxon>Metazoa</taxon>
        <taxon>Chordata</taxon>
        <taxon>Craniata</taxon>
        <taxon>Vertebrata</taxon>
        <taxon>Euteleostomi</taxon>
        <taxon>Actinopterygii</taxon>
        <taxon>Neopterygii</taxon>
        <taxon>Teleostei</taxon>
        <taxon>Neoteleostei</taxon>
        <taxon>Acanthomorphata</taxon>
        <taxon>Eupercaria</taxon>
        <taxon>Sciaenidae</taxon>
        <taxon>Nibea</taxon>
    </lineage>
</organism>
<comment type="caution">
    <text evidence="1">The sequence shown here is derived from an EMBL/GenBank/DDBJ whole genome shotgun (WGS) entry which is preliminary data.</text>
</comment>
<evidence type="ECO:0000313" key="1">
    <source>
        <dbReference type="EMBL" id="KAG8008007.1"/>
    </source>
</evidence>
<feature type="non-terminal residue" evidence="1">
    <location>
        <position position="1"/>
    </location>
</feature>
<name>A0ACB7F1E5_NIBAL</name>
<dbReference type="Proteomes" id="UP000805704">
    <property type="component" value="Chromosome 19"/>
</dbReference>
<gene>
    <name evidence="1" type="ORF">GBF38_003746</name>
</gene>
<proteinExistence type="predicted"/>